<dbReference type="AlphaFoldDB" id="A0A6I1MNH5"/>
<accession>A0A6I1MNH5</accession>
<dbReference type="GO" id="GO:0003700">
    <property type="term" value="F:DNA-binding transcription factor activity"/>
    <property type="evidence" value="ECO:0007669"/>
    <property type="project" value="InterPro"/>
</dbReference>
<dbReference type="InterPro" id="IPR015424">
    <property type="entry name" value="PyrdxlP-dep_Trfase"/>
</dbReference>
<keyword evidence="12" id="KW-1185">Reference proteome</keyword>
<dbReference type="RefSeq" id="WP_152891180.1">
    <property type="nucleotide sequence ID" value="NZ_WHJC01000251.1"/>
</dbReference>
<evidence type="ECO:0000313" key="11">
    <source>
        <dbReference type="EMBL" id="MPQ44584.1"/>
    </source>
</evidence>
<dbReference type="Pfam" id="PF00155">
    <property type="entry name" value="Aminotran_1_2"/>
    <property type="match status" value="1"/>
</dbReference>
<dbReference type="InterPro" id="IPR000524">
    <property type="entry name" value="Tscrpt_reg_HTH_GntR"/>
</dbReference>
<sequence length="483" mass="55327">MIFSSLNINKNEKIYIQIENHIKDYIKKGLLKKESKLPSTREVSNFLGISRNSVITAYSNLENEGITKTFKGKGTFICIEKKETEKNFIVNWSNEVNNYGCICEKLDITKTELYWEKGMISFKSIAPDENLFDIEEFKRAFLNVFSLEGEKLLNYGYAKGYKPLINYIKDYMKKKGVNTKGKDVLITNGFTEGFDILLSTLIKKGDFIVCEEPTHNTALKIIKAHEVNIISIPMEKDGINISVLEEAFKKNKPKFLYIVPSYHNPTGIVVSGEKRKKIYEICEKYSVPILEDGFNEELLYCSSPVPPIASLCVNGNGVIYIGSFSKVLFPGLRIGWILADKNLINILESVKRARTIHSSFLDQAALFKYLESGAFDRYMKKIRKYYKNKYNFTLEQIKKYIPYKLILGEGGLHIFIKLKGVNGREVLERCYKKGVIFMPGDIFYNGDKGKDCIRIGFSRVKEEDIEKGIKIIGNVINDLNKKL</sequence>
<evidence type="ECO:0000256" key="1">
    <source>
        <dbReference type="ARBA" id="ARBA00001933"/>
    </source>
</evidence>
<evidence type="ECO:0000313" key="12">
    <source>
        <dbReference type="Proteomes" id="UP000430345"/>
    </source>
</evidence>
<dbReference type="EMBL" id="WHJC01000251">
    <property type="protein sequence ID" value="MPQ44584.1"/>
    <property type="molecule type" value="Genomic_DNA"/>
</dbReference>
<evidence type="ECO:0000256" key="6">
    <source>
        <dbReference type="ARBA" id="ARBA00022898"/>
    </source>
</evidence>
<dbReference type="InterPro" id="IPR036388">
    <property type="entry name" value="WH-like_DNA-bd_sf"/>
</dbReference>
<keyword evidence="9" id="KW-0804">Transcription</keyword>
<evidence type="ECO:0000256" key="8">
    <source>
        <dbReference type="ARBA" id="ARBA00023125"/>
    </source>
</evidence>
<dbReference type="SMART" id="SM00345">
    <property type="entry name" value="HTH_GNTR"/>
    <property type="match status" value="1"/>
</dbReference>
<dbReference type="PANTHER" id="PTHR42790:SF8">
    <property type="entry name" value="GNTR-FAMILY TRANSCRIPTIONAL REGULATOR"/>
    <property type="match status" value="1"/>
</dbReference>
<feature type="domain" description="HTH gntR-type" evidence="10">
    <location>
        <begin position="12"/>
        <end position="80"/>
    </location>
</feature>
<dbReference type="GO" id="GO:0003677">
    <property type="term" value="F:DNA binding"/>
    <property type="evidence" value="ECO:0007669"/>
    <property type="project" value="UniProtKB-KW"/>
</dbReference>
<dbReference type="InterPro" id="IPR050859">
    <property type="entry name" value="Class-I_PLP-dep_aminotransf"/>
</dbReference>
<dbReference type="Proteomes" id="UP000430345">
    <property type="component" value="Unassembled WGS sequence"/>
</dbReference>
<gene>
    <name evidence="11" type="ORF">GBZ86_12605</name>
</gene>
<reference evidence="11 12" key="1">
    <citation type="submission" date="2019-10" db="EMBL/GenBank/DDBJ databases">
        <title>The Genome Sequence of Clostridium tarantellae Isolated from Fish Brain.</title>
        <authorList>
            <person name="Bano L."/>
            <person name="Kiel M."/>
            <person name="Sales G."/>
            <person name="Doxey A.C."/>
            <person name="Mansfield M.J."/>
            <person name="Schiavone M."/>
            <person name="Rossetto O."/>
            <person name="Pirazzini M."/>
            <person name="Dobrindt U."/>
            <person name="Montecucco C."/>
        </authorList>
    </citation>
    <scope>NUCLEOTIDE SEQUENCE [LARGE SCALE GENOMIC DNA]</scope>
    <source>
        <strain evidence="11 12">DSM 3997</strain>
    </source>
</reference>
<dbReference type="InterPro" id="IPR036390">
    <property type="entry name" value="WH_DNA-bd_sf"/>
</dbReference>
<dbReference type="InterPro" id="IPR015421">
    <property type="entry name" value="PyrdxlP-dep_Trfase_major"/>
</dbReference>
<dbReference type="Gene3D" id="3.40.640.10">
    <property type="entry name" value="Type I PLP-dependent aspartate aminotransferase-like (Major domain)"/>
    <property type="match status" value="1"/>
</dbReference>
<dbReference type="Pfam" id="PF00392">
    <property type="entry name" value="GntR"/>
    <property type="match status" value="1"/>
</dbReference>
<evidence type="ECO:0000256" key="5">
    <source>
        <dbReference type="ARBA" id="ARBA00022679"/>
    </source>
</evidence>
<keyword evidence="8" id="KW-0238">DNA-binding</keyword>
<dbReference type="SUPFAM" id="SSF53383">
    <property type="entry name" value="PLP-dependent transferases"/>
    <property type="match status" value="1"/>
</dbReference>
<keyword evidence="4 11" id="KW-0032">Aminotransferase</keyword>
<evidence type="ECO:0000256" key="4">
    <source>
        <dbReference type="ARBA" id="ARBA00022576"/>
    </source>
</evidence>
<dbReference type="GO" id="GO:0008483">
    <property type="term" value="F:transaminase activity"/>
    <property type="evidence" value="ECO:0007669"/>
    <property type="project" value="UniProtKB-KW"/>
</dbReference>
<evidence type="ECO:0000256" key="2">
    <source>
        <dbReference type="ARBA" id="ARBA00005384"/>
    </source>
</evidence>
<name>A0A6I1MNH5_9CLOT</name>
<dbReference type="Gene3D" id="1.10.10.10">
    <property type="entry name" value="Winged helix-like DNA-binding domain superfamily/Winged helix DNA-binding domain"/>
    <property type="match status" value="1"/>
</dbReference>
<dbReference type="InterPro" id="IPR004839">
    <property type="entry name" value="Aminotransferase_I/II_large"/>
</dbReference>
<dbReference type="PANTHER" id="PTHR42790">
    <property type="entry name" value="AMINOTRANSFERASE"/>
    <property type="match status" value="1"/>
</dbReference>
<dbReference type="CDD" id="cd07377">
    <property type="entry name" value="WHTH_GntR"/>
    <property type="match status" value="1"/>
</dbReference>
<keyword evidence="7" id="KW-0805">Transcription regulation</keyword>
<dbReference type="OrthoDB" id="9802328at2"/>
<comment type="similarity">
    <text evidence="2">In the C-terminal section; belongs to the class-I pyridoxal-phosphate-dependent aminotransferase family.</text>
</comment>
<organism evidence="11 12">
    <name type="scientific">Clostridium tarantellae</name>
    <dbReference type="NCBI Taxonomy" id="39493"/>
    <lineage>
        <taxon>Bacteria</taxon>
        <taxon>Bacillati</taxon>
        <taxon>Bacillota</taxon>
        <taxon>Clostridia</taxon>
        <taxon>Eubacteriales</taxon>
        <taxon>Clostridiaceae</taxon>
        <taxon>Clostridium</taxon>
    </lineage>
</organism>
<keyword evidence="6" id="KW-0663">Pyridoxal phosphate</keyword>
<dbReference type="CDD" id="cd00609">
    <property type="entry name" value="AAT_like"/>
    <property type="match status" value="1"/>
</dbReference>
<dbReference type="PROSITE" id="PS50949">
    <property type="entry name" value="HTH_GNTR"/>
    <property type="match status" value="1"/>
</dbReference>
<comment type="caution">
    <text evidence="11">The sequence shown here is derived from an EMBL/GenBank/DDBJ whole genome shotgun (WGS) entry which is preliminary data.</text>
</comment>
<dbReference type="GO" id="GO:0030170">
    <property type="term" value="F:pyridoxal phosphate binding"/>
    <property type="evidence" value="ECO:0007669"/>
    <property type="project" value="InterPro"/>
</dbReference>
<evidence type="ECO:0000256" key="7">
    <source>
        <dbReference type="ARBA" id="ARBA00023015"/>
    </source>
</evidence>
<evidence type="ECO:0000259" key="10">
    <source>
        <dbReference type="PROSITE" id="PS50949"/>
    </source>
</evidence>
<evidence type="ECO:0000256" key="9">
    <source>
        <dbReference type="ARBA" id="ARBA00023163"/>
    </source>
</evidence>
<keyword evidence="5 11" id="KW-0808">Transferase</keyword>
<proteinExistence type="inferred from homology"/>
<dbReference type="Gene3D" id="3.90.1150.10">
    <property type="entry name" value="Aspartate Aminotransferase, domain 1"/>
    <property type="match status" value="1"/>
</dbReference>
<evidence type="ECO:0000256" key="3">
    <source>
        <dbReference type="ARBA" id="ARBA00015123"/>
    </source>
</evidence>
<comment type="cofactor">
    <cofactor evidence="1">
        <name>pyridoxal 5'-phosphate</name>
        <dbReference type="ChEBI" id="CHEBI:597326"/>
    </cofactor>
</comment>
<protein>
    <recommendedName>
        <fullName evidence="3">HTH-type transcriptional regulator NorG</fullName>
    </recommendedName>
</protein>
<dbReference type="InterPro" id="IPR015422">
    <property type="entry name" value="PyrdxlP-dep_Trfase_small"/>
</dbReference>
<dbReference type="SUPFAM" id="SSF46785">
    <property type="entry name" value="Winged helix' DNA-binding domain"/>
    <property type="match status" value="1"/>
</dbReference>
<dbReference type="GO" id="GO:1901605">
    <property type="term" value="P:alpha-amino acid metabolic process"/>
    <property type="evidence" value="ECO:0007669"/>
    <property type="project" value="TreeGrafter"/>
</dbReference>